<dbReference type="Proteomes" id="UP000786662">
    <property type="component" value="Unassembled WGS sequence"/>
</dbReference>
<keyword evidence="5 8" id="KW-0408">Iron</keyword>
<dbReference type="HAMAP" id="MF_01445">
    <property type="entry name" value="TsaD"/>
    <property type="match status" value="1"/>
</dbReference>
<evidence type="ECO:0000313" key="11">
    <source>
        <dbReference type="EMBL" id="MBI2466054.1"/>
    </source>
</evidence>
<comment type="subcellular location">
    <subcellularLocation>
        <location evidence="8">Cytoplasm</location>
    </subcellularLocation>
</comment>
<dbReference type="GO" id="GO:0061711">
    <property type="term" value="F:tRNA N(6)-L-threonylcarbamoyladenine synthase activity"/>
    <property type="evidence" value="ECO:0007669"/>
    <property type="project" value="UniProtKB-EC"/>
</dbReference>
<comment type="caution">
    <text evidence="11">The sequence shown here is derived from an EMBL/GenBank/DDBJ whole genome shotgun (WGS) entry which is preliminary data.</text>
</comment>
<dbReference type="EMBL" id="JACOYY010000074">
    <property type="protein sequence ID" value="MBI2052545.1"/>
    <property type="molecule type" value="Genomic_DNA"/>
</dbReference>
<sequence>MIRKESRGLSERSIIVIDNGMRKAQARRRRAGVAEFASRRISVTESRWRYMKILAIETSCDETGMALIESNAKGKIDVLANLVSSQIETHRPYGGVVPNLAKREHLKNLPLLWQQLSMSQRSYSHAKFPEDIDLIAVTNGPGLAPCLWAGINFAQELAQKLGKPLVDINHLKGHIYVALSEQTNLKSEAPNHKQIPISKFQIPNSTRFPILSLIVSGGHTQLVYSKKIGDYKIIGETLDDAAGEAFDKVAKLLGLGYPGGPEISKLAAKGNPSRFNLPRPMLNSKNFDFSFSGLKTAVLYLVKGLTPNHPRPLKLTLKNKADLAASFEQAVVDVLVHKTILVAKNLTPKTLILGGGVAANKKLRRELKSAVKKNWPHTNCLLSPIDMTGDNALMIALAALAECQIISKDLYGEQNLITADLKAEPNLRLD</sequence>
<evidence type="ECO:0000256" key="5">
    <source>
        <dbReference type="ARBA" id="ARBA00023004"/>
    </source>
</evidence>
<proteinExistence type="inferred from homology"/>
<dbReference type="InterPro" id="IPR022450">
    <property type="entry name" value="TsaD"/>
</dbReference>
<dbReference type="GO" id="GO:0002949">
    <property type="term" value="P:tRNA threonylcarbamoyladenosine modification"/>
    <property type="evidence" value="ECO:0007669"/>
    <property type="project" value="UniProtKB-UniRule"/>
</dbReference>
<comment type="cofactor">
    <cofactor evidence="8">
        <name>Fe(2+)</name>
        <dbReference type="ChEBI" id="CHEBI:29033"/>
    </cofactor>
    <text evidence="8">Binds 1 Fe(2+) ion per subunit.</text>
</comment>
<feature type="domain" description="Gcp-like" evidence="9">
    <location>
        <begin position="198"/>
        <end position="396"/>
    </location>
</feature>
<evidence type="ECO:0000256" key="3">
    <source>
        <dbReference type="ARBA" id="ARBA00022694"/>
    </source>
</evidence>
<feature type="binding site" evidence="8">
    <location>
        <begin position="214"/>
        <end position="218"/>
    </location>
    <ligand>
        <name>substrate</name>
    </ligand>
</feature>
<dbReference type="GO" id="GO:0005737">
    <property type="term" value="C:cytoplasm"/>
    <property type="evidence" value="ECO:0007669"/>
    <property type="project" value="UniProtKB-SubCell"/>
</dbReference>
<evidence type="ECO:0000256" key="4">
    <source>
        <dbReference type="ARBA" id="ARBA00022723"/>
    </source>
</evidence>
<name>A0A931YDQ1_9BACT</name>
<dbReference type="NCBIfam" id="TIGR00329">
    <property type="entry name" value="gcp_kae1"/>
    <property type="match status" value="1"/>
</dbReference>
<feature type="binding site" evidence="8">
    <location>
        <position position="360"/>
    </location>
    <ligand>
        <name>substrate</name>
    </ligand>
</feature>
<comment type="caution">
    <text evidence="8">Lacks conserved residue(s) required for the propagation of feature annotation.</text>
</comment>
<dbReference type="SUPFAM" id="SSF53067">
    <property type="entry name" value="Actin-like ATPase domain"/>
    <property type="match status" value="2"/>
</dbReference>
<dbReference type="EMBL" id="JACPHQ010000031">
    <property type="protein sequence ID" value="MBI2466054.1"/>
    <property type="molecule type" value="Genomic_DNA"/>
</dbReference>
<dbReference type="FunFam" id="3.30.420.40:FF:000040">
    <property type="entry name" value="tRNA N6-adenosine threonylcarbamoyltransferase"/>
    <property type="match status" value="1"/>
</dbReference>
<evidence type="ECO:0000313" key="10">
    <source>
        <dbReference type="EMBL" id="MBI2052545.1"/>
    </source>
</evidence>
<dbReference type="Pfam" id="PF00814">
    <property type="entry name" value="TsaD"/>
    <property type="match status" value="2"/>
</dbReference>
<feature type="binding site" evidence="8">
    <location>
        <position position="390"/>
    </location>
    <ligand>
        <name>Fe cation</name>
        <dbReference type="ChEBI" id="CHEBI:24875"/>
    </ligand>
</feature>
<keyword evidence="6 8" id="KW-0012">Acyltransferase</keyword>
<keyword evidence="2 8" id="KW-0808">Transferase</keyword>
<keyword evidence="1 8" id="KW-0963">Cytoplasm</keyword>
<dbReference type="EC" id="2.3.1.234" evidence="8"/>
<keyword evidence="3 8" id="KW-0819">tRNA processing</keyword>
<evidence type="ECO:0000256" key="6">
    <source>
        <dbReference type="ARBA" id="ARBA00023315"/>
    </source>
</evidence>
<dbReference type="Proteomes" id="UP000709672">
    <property type="component" value="Unassembled WGS sequence"/>
</dbReference>
<accession>A0A931YDQ1</accession>
<evidence type="ECO:0000256" key="1">
    <source>
        <dbReference type="ARBA" id="ARBA00022490"/>
    </source>
</evidence>
<keyword evidence="4 8" id="KW-0479">Metal-binding</keyword>
<reference evidence="11" key="1">
    <citation type="submission" date="2020-07" db="EMBL/GenBank/DDBJ databases">
        <title>Huge and variable diversity of episymbiotic CPR bacteria and DPANN archaea in groundwater ecosystems.</title>
        <authorList>
            <person name="He C.Y."/>
            <person name="Keren R."/>
            <person name="Whittaker M."/>
            <person name="Farag I.F."/>
            <person name="Doudna J."/>
            <person name="Cate J.H.D."/>
            <person name="Banfield J.F."/>
        </authorList>
    </citation>
    <scope>NUCLEOTIDE SEQUENCE</scope>
    <source>
        <strain evidence="10">NC_groundwater_191_Ag_S-0.1um_45_8</strain>
        <strain evidence="11">NC_groundwater_418_Ag_B-0.1um_45_10</strain>
    </source>
</reference>
<gene>
    <name evidence="8 11" type="primary">tsaD</name>
    <name evidence="10" type="ORF">HYT38_02630</name>
    <name evidence="11" type="ORF">HYV66_02380</name>
</gene>
<dbReference type="GO" id="GO:0005506">
    <property type="term" value="F:iron ion binding"/>
    <property type="evidence" value="ECO:0007669"/>
    <property type="project" value="UniProtKB-UniRule"/>
</dbReference>
<feature type="domain" description="Gcp-like" evidence="9">
    <location>
        <begin position="78"/>
        <end position="181"/>
    </location>
</feature>
<feature type="binding site" evidence="8">
    <location>
        <position position="170"/>
    </location>
    <ligand>
        <name>Fe cation</name>
        <dbReference type="ChEBI" id="CHEBI:24875"/>
    </ligand>
</feature>
<dbReference type="InterPro" id="IPR017861">
    <property type="entry name" value="KAE1/TsaD"/>
</dbReference>
<comment type="similarity">
    <text evidence="8">Belongs to the KAE1 / TsaD family.</text>
</comment>
<evidence type="ECO:0000256" key="2">
    <source>
        <dbReference type="ARBA" id="ARBA00022679"/>
    </source>
</evidence>
<evidence type="ECO:0000256" key="7">
    <source>
        <dbReference type="ARBA" id="ARBA00048117"/>
    </source>
</evidence>
<feature type="binding site" evidence="8">
    <location>
        <position position="260"/>
    </location>
    <ligand>
        <name>substrate</name>
    </ligand>
</feature>
<evidence type="ECO:0000256" key="8">
    <source>
        <dbReference type="HAMAP-Rule" id="MF_01445"/>
    </source>
</evidence>
<evidence type="ECO:0000259" key="9">
    <source>
        <dbReference type="Pfam" id="PF00814"/>
    </source>
</evidence>
<dbReference type="AlphaFoldDB" id="A0A931YDQ1"/>
<dbReference type="PANTHER" id="PTHR11735:SF6">
    <property type="entry name" value="TRNA N6-ADENOSINE THREONYLCARBAMOYLTRANSFERASE, MITOCHONDRIAL"/>
    <property type="match status" value="1"/>
</dbReference>
<dbReference type="NCBIfam" id="TIGR03723">
    <property type="entry name" value="T6A_TsaD_YgjD"/>
    <property type="match status" value="1"/>
</dbReference>
<evidence type="ECO:0000313" key="12">
    <source>
        <dbReference type="Proteomes" id="UP000709672"/>
    </source>
</evidence>
<dbReference type="PRINTS" id="PR00789">
    <property type="entry name" value="OSIALOPTASE"/>
</dbReference>
<dbReference type="InterPro" id="IPR000905">
    <property type="entry name" value="Gcp-like_dom"/>
</dbReference>
<protein>
    <recommendedName>
        <fullName evidence="8">tRNA N6-adenosine threonylcarbamoyltransferase</fullName>
        <ecNumber evidence="8">2.3.1.234</ecNumber>
    </recommendedName>
    <alternativeName>
        <fullName evidence="8">N6-L-threonylcarbamoyladenine synthase</fullName>
        <shortName evidence="8">t(6)A synthase</shortName>
    </alternativeName>
    <alternativeName>
        <fullName evidence="8">t(6)A37 threonylcarbamoyladenosine biosynthesis protein TsaD</fullName>
    </alternativeName>
    <alternativeName>
        <fullName evidence="8">tRNA threonylcarbamoyladenosine biosynthesis protein TsaD</fullName>
    </alternativeName>
</protein>
<dbReference type="InterPro" id="IPR043129">
    <property type="entry name" value="ATPase_NBD"/>
</dbReference>
<organism evidence="11 12">
    <name type="scientific">Candidatus Sungiibacteriota bacterium</name>
    <dbReference type="NCBI Taxonomy" id="2750080"/>
    <lineage>
        <taxon>Bacteria</taxon>
        <taxon>Candidatus Sungiibacteriota</taxon>
    </lineage>
</organism>
<comment type="catalytic activity">
    <reaction evidence="7 8">
        <text>L-threonylcarbamoyladenylate + adenosine(37) in tRNA = N(6)-L-threonylcarbamoyladenosine(37) in tRNA + AMP + H(+)</text>
        <dbReference type="Rhea" id="RHEA:37059"/>
        <dbReference type="Rhea" id="RHEA-COMP:10162"/>
        <dbReference type="Rhea" id="RHEA-COMP:10163"/>
        <dbReference type="ChEBI" id="CHEBI:15378"/>
        <dbReference type="ChEBI" id="CHEBI:73682"/>
        <dbReference type="ChEBI" id="CHEBI:74411"/>
        <dbReference type="ChEBI" id="CHEBI:74418"/>
        <dbReference type="ChEBI" id="CHEBI:456215"/>
        <dbReference type="EC" id="2.3.1.234"/>
    </reaction>
</comment>
<feature type="binding site" evidence="8">
    <location>
        <position position="247"/>
    </location>
    <ligand>
        <name>substrate</name>
    </ligand>
</feature>
<dbReference type="Gene3D" id="3.30.420.40">
    <property type="match status" value="2"/>
</dbReference>
<feature type="binding site" evidence="8">
    <location>
        <position position="174"/>
    </location>
    <ligand>
        <name>Fe cation</name>
        <dbReference type="ChEBI" id="CHEBI:24875"/>
    </ligand>
</feature>
<dbReference type="PANTHER" id="PTHR11735">
    <property type="entry name" value="TRNA N6-ADENOSINE THREONYLCARBAMOYLTRANSFERASE"/>
    <property type="match status" value="1"/>
</dbReference>
<comment type="function">
    <text evidence="8">Required for the formation of a threonylcarbamoyl group on adenosine at position 37 (t(6)A37) in tRNAs that read codons beginning with adenine. Is involved in the transfer of the threonylcarbamoyl moiety of threonylcarbamoyl-AMP (TC-AMP) to the N6 group of A37, together with TsaE and TsaB. TsaD likely plays a direct catalytic role in this reaction.</text>
</comment>